<dbReference type="STRING" id="444597.BST26_04450"/>
<keyword evidence="1" id="KW-0732">Signal</keyword>
<organism evidence="2 3">
    <name type="scientific">Mycolicibacterium insubricum</name>
    <dbReference type="NCBI Taxonomy" id="444597"/>
    <lineage>
        <taxon>Bacteria</taxon>
        <taxon>Bacillati</taxon>
        <taxon>Actinomycetota</taxon>
        <taxon>Actinomycetes</taxon>
        <taxon>Mycobacteriales</taxon>
        <taxon>Mycobacteriaceae</taxon>
        <taxon>Mycolicibacterium</taxon>
    </lineage>
</organism>
<protein>
    <submittedName>
        <fullName evidence="2">Uncharacterized protein</fullName>
    </submittedName>
</protein>
<dbReference type="AlphaFoldDB" id="A0A1X0DL17"/>
<feature type="chain" id="PRO_5012552243" evidence="1">
    <location>
        <begin position="25"/>
        <end position="116"/>
    </location>
</feature>
<dbReference type="RefSeq" id="WP_083029550.1">
    <property type="nucleotide sequence ID" value="NZ_JACKRM010000394.1"/>
</dbReference>
<evidence type="ECO:0000313" key="3">
    <source>
        <dbReference type="Proteomes" id="UP000192801"/>
    </source>
</evidence>
<sequence length="116" mass="12078">MTATVVLASATLGSSIVGIGVASATDTTVEQTFTLSGLNSIKVYVYCPQEAKYFLNHDYTPGRAVQKGVEVIESGGIGVSIANNSGTATNWNVSTSELKIITHCTSDVTKAAQGQY</sequence>
<keyword evidence="3" id="KW-1185">Reference proteome</keyword>
<accession>A0A1X0DL17</accession>
<reference evidence="2 3" key="1">
    <citation type="submission" date="2016-12" db="EMBL/GenBank/DDBJ databases">
        <title>The new phylogeny of genus Mycobacterium.</title>
        <authorList>
            <person name="Tortoli E."/>
            <person name="Trovato A."/>
            <person name="Cirillo D.M."/>
        </authorList>
    </citation>
    <scope>NUCLEOTIDE SEQUENCE [LARGE SCALE GENOMIC DNA]</scope>
    <source>
        <strain evidence="2 3">DSM 45130</strain>
    </source>
</reference>
<gene>
    <name evidence="2" type="ORF">BST26_04450</name>
</gene>
<comment type="caution">
    <text evidence="2">The sequence shown here is derived from an EMBL/GenBank/DDBJ whole genome shotgun (WGS) entry which is preliminary data.</text>
</comment>
<dbReference type="Proteomes" id="UP000192801">
    <property type="component" value="Unassembled WGS sequence"/>
</dbReference>
<evidence type="ECO:0000256" key="1">
    <source>
        <dbReference type="SAM" id="SignalP"/>
    </source>
</evidence>
<name>A0A1X0DL17_9MYCO</name>
<evidence type="ECO:0000313" key="2">
    <source>
        <dbReference type="EMBL" id="ORA72852.1"/>
    </source>
</evidence>
<proteinExistence type="predicted"/>
<feature type="signal peptide" evidence="1">
    <location>
        <begin position="1"/>
        <end position="24"/>
    </location>
</feature>
<dbReference type="EMBL" id="MVHS01000006">
    <property type="protein sequence ID" value="ORA72852.1"/>
    <property type="molecule type" value="Genomic_DNA"/>
</dbReference>